<dbReference type="SMART" id="SM00052">
    <property type="entry name" value="EAL"/>
    <property type="match status" value="1"/>
</dbReference>
<dbReference type="InterPro" id="IPR000160">
    <property type="entry name" value="GGDEF_dom"/>
</dbReference>
<dbReference type="Gene3D" id="3.30.70.270">
    <property type="match status" value="1"/>
</dbReference>
<dbReference type="RefSeq" id="WP_141350031.1">
    <property type="nucleotide sequence ID" value="NZ_BJNV01000012.1"/>
</dbReference>
<keyword evidence="5 7" id="KW-0472">Membrane</keyword>
<organism evidence="12 13">
    <name type="scientific">Zoogloea ramigera</name>
    <dbReference type="NCBI Taxonomy" id="350"/>
    <lineage>
        <taxon>Bacteria</taxon>
        <taxon>Pseudomonadati</taxon>
        <taxon>Pseudomonadota</taxon>
        <taxon>Betaproteobacteria</taxon>
        <taxon>Rhodocyclales</taxon>
        <taxon>Zoogloeaceae</taxon>
        <taxon>Zoogloea</taxon>
    </lineage>
</organism>
<dbReference type="FunFam" id="3.20.20.450:FF:000001">
    <property type="entry name" value="Cyclic di-GMP phosphodiesterase yahA"/>
    <property type="match status" value="1"/>
</dbReference>
<dbReference type="PROSITE" id="PS50887">
    <property type="entry name" value="GGDEF"/>
    <property type="match status" value="1"/>
</dbReference>
<dbReference type="GO" id="GO:0071732">
    <property type="term" value="P:cellular response to nitric oxide"/>
    <property type="evidence" value="ECO:0007669"/>
    <property type="project" value="UniProtKB-ARBA"/>
</dbReference>
<evidence type="ECO:0000313" key="12">
    <source>
        <dbReference type="EMBL" id="GEC94978.1"/>
    </source>
</evidence>
<comment type="subcellular location">
    <subcellularLocation>
        <location evidence="1">Cell membrane</location>
        <topology evidence="1">Multi-pass membrane protein</topology>
    </subcellularLocation>
</comment>
<dbReference type="InterPro" id="IPR029787">
    <property type="entry name" value="Nucleotide_cyclase"/>
</dbReference>
<dbReference type="OrthoDB" id="9813903at2"/>
<comment type="caution">
    <text evidence="12">The sequence shown here is derived from an EMBL/GenBank/DDBJ whole genome shotgun (WGS) entry which is preliminary data.</text>
</comment>
<dbReference type="SMART" id="SM01049">
    <property type="entry name" value="Cache_2"/>
    <property type="match status" value="1"/>
</dbReference>
<dbReference type="NCBIfam" id="TIGR00254">
    <property type="entry name" value="GGDEF"/>
    <property type="match status" value="1"/>
</dbReference>
<dbReference type="CDD" id="cd01949">
    <property type="entry name" value="GGDEF"/>
    <property type="match status" value="1"/>
</dbReference>
<dbReference type="SMART" id="SM00091">
    <property type="entry name" value="PAS"/>
    <property type="match status" value="1"/>
</dbReference>
<dbReference type="InterPro" id="IPR035965">
    <property type="entry name" value="PAS-like_dom_sf"/>
</dbReference>
<dbReference type="InterPro" id="IPR052155">
    <property type="entry name" value="Biofilm_reg_signaling"/>
</dbReference>
<evidence type="ECO:0000259" key="11">
    <source>
        <dbReference type="PROSITE" id="PS50887"/>
    </source>
</evidence>
<keyword evidence="2" id="KW-1003">Cell membrane</keyword>
<evidence type="ECO:0000256" key="2">
    <source>
        <dbReference type="ARBA" id="ARBA00022475"/>
    </source>
</evidence>
<dbReference type="InterPro" id="IPR035919">
    <property type="entry name" value="EAL_sf"/>
</dbReference>
<evidence type="ECO:0000259" key="10">
    <source>
        <dbReference type="PROSITE" id="PS50883"/>
    </source>
</evidence>
<dbReference type="SUPFAM" id="SSF55073">
    <property type="entry name" value="Nucleotide cyclase"/>
    <property type="match status" value="1"/>
</dbReference>
<accession>A0A4Y4CQ01</accession>
<sequence length="956" mass="107301">MKLELTDRNLQRYHLTGTLVVVVVLALALAGSLLWIGLTEYRQITQRFEQAQQKRLHDRLQSEMDAAVGYLDFLQARTGMVLRKALQEKTAMAFQIATAIHQHEHGRHPEAEVKRLILEALRPQRFFDDRGYFFVRDLQGNGLLQPLNPELENTSLWDNHDDKGHFITRGLIAAARSSEAGGFSSYRWYPPDNRLEMSDKLAYVRLFAPYGWAMGTGDYLDLWHAARLKEGIERLRAWKFGDTGRFEVLGLDGQILLQPPSPGDEGKNYRQLASPEEQDIQRRMLALANEGGGLMEYAWRRQGSDIVDTRSALVQRFASWNIVLVATLSSREIQATIDAEKASAWASLSSRLPYAGLVAVLAILGAILASALFSRWMIGLLQGYKRDLDAHALALEQKAGELHLAGHVFESSNEGILITDAERRILAVNPAFTAISGYRAEEVVGKQPDLLASGKHEPDFYRSMWQTIRETGSWSGEIWNQRRDGSVFPELLQITTVRSAGGEVLHYVGTFLDLTERKEAEDRIRQLAEFDPLTGLPNRSLLRDRMAQAMARAERENRRVAALVLDLDRFKTINDSLGHAIGDQLLQGVAARLRQLVRHSDTVSRMGGDEFVVALTGLEHPAQALPSARKILEALAAPFQLGEHELLITPSIGIALYPDNAGDPETLLKHAEAAMYHAKNQGRNTFQFFTPEFNHWVTERLRIENGLRHALARNEMRLHFQPQVSLATRRIVGCEALLRWQPTEGELVMPDRFIPVAEETGLIVPIGHWVLEQACRQLARWDAEGGAPIRMAVNVAVPQLRQPDFVDSVRQALQQAGLAPGRLEIEVTESVLLDKDERISRTLEGLLALGTKLSLDDFGTGYASLSYLRNFRFDVLKIDRSFVSELHRNEADIKLIRAIISIARDLSLQTVAEGVESEAQLEILQELGCNLGQGYHFSRPVPADQLGELMRGEREA</sequence>
<dbReference type="FunFam" id="3.30.70.270:FF:000001">
    <property type="entry name" value="Diguanylate cyclase domain protein"/>
    <property type="match status" value="1"/>
</dbReference>
<evidence type="ECO:0000256" key="3">
    <source>
        <dbReference type="ARBA" id="ARBA00022692"/>
    </source>
</evidence>
<feature type="transmembrane region" description="Helical" evidence="7">
    <location>
        <begin position="354"/>
        <end position="378"/>
    </location>
</feature>
<dbReference type="NCBIfam" id="TIGR00229">
    <property type="entry name" value="sensory_box"/>
    <property type="match status" value="1"/>
</dbReference>
<dbReference type="InterPro" id="IPR000700">
    <property type="entry name" value="PAS-assoc_C"/>
</dbReference>
<comment type="catalytic activity">
    <reaction evidence="6">
        <text>3',3'-c-di-GMP + H2O = 5'-phosphoguanylyl(3'-&gt;5')guanosine + H(+)</text>
        <dbReference type="Rhea" id="RHEA:24902"/>
        <dbReference type="ChEBI" id="CHEBI:15377"/>
        <dbReference type="ChEBI" id="CHEBI:15378"/>
        <dbReference type="ChEBI" id="CHEBI:58754"/>
        <dbReference type="ChEBI" id="CHEBI:58805"/>
        <dbReference type="EC" id="3.1.4.52"/>
    </reaction>
    <physiologicalReaction direction="left-to-right" evidence="6">
        <dbReference type="Rhea" id="RHEA:24903"/>
    </physiologicalReaction>
</comment>
<dbReference type="PROSITE" id="PS50113">
    <property type="entry name" value="PAC"/>
    <property type="match status" value="1"/>
</dbReference>
<dbReference type="SUPFAM" id="SSF141868">
    <property type="entry name" value="EAL domain-like"/>
    <property type="match status" value="1"/>
</dbReference>
<dbReference type="Pfam" id="PF13426">
    <property type="entry name" value="PAS_9"/>
    <property type="match status" value="1"/>
</dbReference>
<dbReference type="Pfam" id="PF00990">
    <property type="entry name" value="GGDEF"/>
    <property type="match status" value="1"/>
</dbReference>
<dbReference type="InterPro" id="IPR004010">
    <property type="entry name" value="Double_Cache_2"/>
</dbReference>
<evidence type="ECO:0000256" key="6">
    <source>
        <dbReference type="ARBA" id="ARBA00051114"/>
    </source>
</evidence>
<dbReference type="Pfam" id="PF08269">
    <property type="entry name" value="dCache_2"/>
    <property type="match status" value="1"/>
</dbReference>
<evidence type="ECO:0000313" key="13">
    <source>
        <dbReference type="Proteomes" id="UP000318422"/>
    </source>
</evidence>
<feature type="transmembrane region" description="Helical" evidence="7">
    <location>
        <begin position="15"/>
        <end position="38"/>
    </location>
</feature>
<feature type="domain" description="PAS" evidence="8">
    <location>
        <begin position="407"/>
        <end position="447"/>
    </location>
</feature>
<dbReference type="AlphaFoldDB" id="A0A4Y4CQ01"/>
<dbReference type="InterPro" id="IPR033480">
    <property type="entry name" value="sCache_2"/>
</dbReference>
<reference evidence="12 13" key="1">
    <citation type="submission" date="2019-06" db="EMBL/GenBank/DDBJ databases">
        <title>Whole genome shotgun sequence of Zoogloea ramigera NBRC 15342.</title>
        <authorList>
            <person name="Hosoyama A."/>
            <person name="Uohara A."/>
            <person name="Ohji S."/>
            <person name="Ichikawa N."/>
        </authorList>
    </citation>
    <scope>NUCLEOTIDE SEQUENCE [LARGE SCALE GENOMIC DNA]</scope>
    <source>
        <strain evidence="12 13">NBRC 15342</strain>
    </source>
</reference>
<dbReference type="PROSITE" id="PS50112">
    <property type="entry name" value="PAS"/>
    <property type="match status" value="1"/>
</dbReference>
<keyword evidence="4 7" id="KW-1133">Transmembrane helix</keyword>
<evidence type="ECO:0000256" key="5">
    <source>
        <dbReference type="ARBA" id="ARBA00023136"/>
    </source>
</evidence>
<dbReference type="Pfam" id="PF00563">
    <property type="entry name" value="EAL"/>
    <property type="match status" value="1"/>
</dbReference>
<keyword evidence="13" id="KW-1185">Reference proteome</keyword>
<dbReference type="PANTHER" id="PTHR44757:SF2">
    <property type="entry name" value="BIOFILM ARCHITECTURE MAINTENANCE PROTEIN MBAA"/>
    <property type="match status" value="1"/>
</dbReference>
<feature type="domain" description="GGDEF" evidence="11">
    <location>
        <begin position="558"/>
        <end position="691"/>
    </location>
</feature>
<dbReference type="EMBL" id="BJNV01000012">
    <property type="protein sequence ID" value="GEC94978.1"/>
    <property type="molecule type" value="Genomic_DNA"/>
</dbReference>
<dbReference type="PROSITE" id="PS50883">
    <property type="entry name" value="EAL"/>
    <property type="match status" value="1"/>
</dbReference>
<evidence type="ECO:0008006" key="14">
    <source>
        <dbReference type="Google" id="ProtNLM"/>
    </source>
</evidence>
<dbReference type="Gene3D" id="3.20.20.450">
    <property type="entry name" value="EAL domain"/>
    <property type="match status" value="1"/>
</dbReference>
<dbReference type="Proteomes" id="UP000318422">
    <property type="component" value="Unassembled WGS sequence"/>
</dbReference>
<dbReference type="InterPro" id="IPR001633">
    <property type="entry name" value="EAL_dom"/>
</dbReference>
<dbReference type="PANTHER" id="PTHR44757">
    <property type="entry name" value="DIGUANYLATE CYCLASE DGCP"/>
    <property type="match status" value="1"/>
</dbReference>
<feature type="domain" description="EAL" evidence="10">
    <location>
        <begin position="700"/>
        <end position="954"/>
    </location>
</feature>
<dbReference type="SMART" id="SM00267">
    <property type="entry name" value="GGDEF"/>
    <property type="match status" value="1"/>
</dbReference>
<dbReference type="SMART" id="SM00086">
    <property type="entry name" value="PAC"/>
    <property type="match status" value="1"/>
</dbReference>
<protein>
    <recommendedName>
        <fullName evidence="14">PAS domain S-box-containing protein/diguanylate cyclase (GGDEF)-like protein</fullName>
    </recommendedName>
</protein>
<feature type="domain" description="PAC" evidence="9">
    <location>
        <begin position="474"/>
        <end position="526"/>
    </location>
</feature>
<dbReference type="InterPro" id="IPR000014">
    <property type="entry name" value="PAS"/>
</dbReference>
<name>A0A4Y4CQ01_ZOORA</name>
<dbReference type="InterPro" id="IPR043128">
    <property type="entry name" value="Rev_trsase/Diguanyl_cyclase"/>
</dbReference>
<dbReference type="Gene3D" id="3.30.450.20">
    <property type="entry name" value="PAS domain"/>
    <property type="match status" value="3"/>
</dbReference>
<keyword evidence="3 7" id="KW-0812">Transmembrane</keyword>
<evidence type="ECO:0000259" key="9">
    <source>
        <dbReference type="PROSITE" id="PS50113"/>
    </source>
</evidence>
<gene>
    <name evidence="12" type="ORF">ZRA01_10510</name>
</gene>
<dbReference type="CDD" id="cd01948">
    <property type="entry name" value="EAL"/>
    <property type="match status" value="1"/>
</dbReference>
<dbReference type="GO" id="GO:0071111">
    <property type="term" value="F:cyclic-guanylate-specific phosphodiesterase activity"/>
    <property type="evidence" value="ECO:0007669"/>
    <property type="project" value="UniProtKB-EC"/>
</dbReference>
<evidence type="ECO:0000259" key="8">
    <source>
        <dbReference type="PROSITE" id="PS50112"/>
    </source>
</evidence>
<dbReference type="SUPFAM" id="SSF55785">
    <property type="entry name" value="PYP-like sensor domain (PAS domain)"/>
    <property type="match status" value="1"/>
</dbReference>
<evidence type="ECO:0000256" key="1">
    <source>
        <dbReference type="ARBA" id="ARBA00004651"/>
    </source>
</evidence>
<proteinExistence type="predicted"/>
<evidence type="ECO:0000256" key="7">
    <source>
        <dbReference type="SAM" id="Phobius"/>
    </source>
</evidence>
<dbReference type="GO" id="GO:0005886">
    <property type="term" value="C:plasma membrane"/>
    <property type="evidence" value="ECO:0007669"/>
    <property type="project" value="UniProtKB-SubCell"/>
</dbReference>
<dbReference type="InterPro" id="IPR001610">
    <property type="entry name" value="PAC"/>
</dbReference>
<dbReference type="CDD" id="cd00130">
    <property type="entry name" value="PAS"/>
    <property type="match status" value="1"/>
</dbReference>
<evidence type="ECO:0000256" key="4">
    <source>
        <dbReference type="ARBA" id="ARBA00022989"/>
    </source>
</evidence>